<protein>
    <submittedName>
        <fullName evidence="3">4-hydroxybenzoyl-CoA thioesterase</fullName>
    </submittedName>
</protein>
<dbReference type="InterPro" id="IPR050563">
    <property type="entry name" value="4-hydroxybenzoyl-CoA_TE"/>
</dbReference>
<name>A0A0B1RDC0_9GAMM</name>
<comment type="caution">
    <text evidence="3">The sequence shown here is derived from an EMBL/GenBank/DDBJ whole genome shotgun (WGS) entry which is preliminary data.</text>
</comment>
<dbReference type="GO" id="GO:0047617">
    <property type="term" value="F:fatty acyl-CoA hydrolase activity"/>
    <property type="evidence" value="ECO:0007669"/>
    <property type="project" value="TreeGrafter"/>
</dbReference>
<dbReference type="CDD" id="cd00586">
    <property type="entry name" value="4HBT"/>
    <property type="match status" value="1"/>
</dbReference>
<evidence type="ECO:0000313" key="4">
    <source>
        <dbReference type="Proteomes" id="UP000030853"/>
    </source>
</evidence>
<dbReference type="EMBL" id="JTJJ01000022">
    <property type="protein sequence ID" value="KHJ69095.1"/>
    <property type="molecule type" value="Genomic_DNA"/>
</dbReference>
<dbReference type="PANTHER" id="PTHR31793">
    <property type="entry name" value="4-HYDROXYBENZOYL-COA THIOESTERASE FAMILY MEMBER"/>
    <property type="match status" value="1"/>
</dbReference>
<dbReference type="AlphaFoldDB" id="A0A0B1RDC0"/>
<dbReference type="NCBIfam" id="TIGR00051">
    <property type="entry name" value="YbgC/FadM family acyl-CoA thioesterase"/>
    <property type="match status" value="1"/>
</dbReference>
<dbReference type="PIRSF" id="PIRSF003230">
    <property type="entry name" value="YbgC"/>
    <property type="match status" value="1"/>
</dbReference>
<comment type="similarity">
    <text evidence="1">Belongs to the 4-hydroxybenzoyl-CoA thioesterase family.</text>
</comment>
<accession>A0A0B1RDC0</accession>
<evidence type="ECO:0000313" key="3">
    <source>
        <dbReference type="EMBL" id="KHJ69095.1"/>
    </source>
</evidence>
<dbReference type="InterPro" id="IPR006684">
    <property type="entry name" value="YbgC/YbaW"/>
</dbReference>
<dbReference type="PANTHER" id="PTHR31793:SF27">
    <property type="entry name" value="NOVEL THIOESTERASE SUPERFAMILY DOMAIN AND SAPOSIN A-TYPE DOMAIN CONTAINING PROTEIN (0610012H03RIK)"/>
    <property type="match status" value="1"/>
</dbReference>
<dbReference type="Proteomes" id="UP000030853">
    <property type="component" value="Unassembled WGS sequence"/>
</dbReference>
<evidence type="ECO:0000256" key="1">
    <source>
        <dbReference type="ARBA" id="ARBA00005953"/>
    </source>
</evidence>
<organism evidence="3 4">
    <name type="scientific">Pantoea rodasii</name>
    <dbReference type="NCBI Taxonomy" id="1076549"/>
    <lineage>
        <taxon>Bacteria</taxon>
        <taxon>Pseudomonadati</taxon>
        <taxon>Pseudomonadota</taxon>
        <taxon>Gammaproteobacteria</taxon>
        <taxon>Enterobacterales</taxon>
        <taxon>Erwiniaceae</taxon>
        <taxon>Pantoea</taxon>
    </lineage>
</organism>
<dbReference type="Pfam" id="PF13279">
    <property type="entry name" value="4HBT_2"/>
    <property type="match status" value="1"/>
</dbReference>
<dbReference type="RefSeq" id="WP_039328903.1">
    <property type="nucleotide sequence ID" value="NZ_JTJJ01000022.1"/>
</dbReference>
<sequence>MSERTWRAEVALTVSFHDCDPMGVVWHGNYFRFFEVAREALLRSINYSYGEMTASGFVWPVVDTRVKYRQPLRCEEVIRVEASITEYENRLRIDYVIRNAAGQVTTKAHTLQVAVDAASQEMSFVSPDILFERLGVKP</sequence>
<dbReference type="SUPFAM" id="SSF54637">
    <property type="entry name" value="Thioesterase/thiol ester dehydrase-isomerase"/>
    <property type="match status" value="1"/>
</dbReference>
<keyword evidence="2" id="KW-0378">Hydrolase</keyword>
<evidence type="ECO:0000256" key="2">
    <source>
        <dbReference type="ARBA" id="ARBA00022801"/>
    </source>
</evidence>
<dbReference type="InterPro" id="IPR029069">
    <property type="entry name" value="HotDog_dom_sf"/>
</dbReference>
<gene>
    <name evidence="3" type="ORF">QU24_05080</name>
</gene>
<dbReference type="Gene3D" id="3.10.129.10">
    <property type="entry name" value="Hotdog Thioesterase"/>
    <property type="match status" value="1"/>
</dbReference>
<reference evidence="3 4" key="1">
    <citation type="submission" date="2014-11" db="EMBL/GenBank/DDBJ databases">
        <title>Genome sequencing of Pantoea rodasii ND03.</title>
        <authorList>
            <person name="Muhamad Yunos N.Y."/>
            <person name="Chan K.-G."/>
        </authorList>
    </citation>
    <scope>NUCLEOTIDE SEQUENCE [LARGE SCALE GENOMIC DNA]</scope>
    <source>
        <strain evidence="3 4">ND03</strain>
    </source>
</reference>
<proteinExistence type="inferred from homology"/>